<evidence type="ECO:0000256" key="1">
    <source>
        <dbReference type="ARBA" id="ARBA00004418"/>
    </source>
</evidence>
<dbReference type="Pfam" id="PF13407">
    <property type="entry name" value="Peripla_BP_4"/>
    <property type="match status" value="1"/>
</dbReference>
<dbReference type="PANTHER" id="PTHR30036">
    <property type="entry name" value="D-XYLOSE-BINDING PERIPLASMIC PROTEIN"/>
    <property type="match status" value="1"/>
</dbReference>
<comment type="caution">
    <text evidence="5">The sequence shown here is derived from an EMBL/GenBank/DDBJ whole genome shotgun (WGS) entry which is preliminary data.</text>
</comment>
<dbReference type="GO" id="GO:0030246">
    <property type="term" value="F:carbohydrate binding"/>
    <property type="evidence" value="ECO:0007669"/>
    <property type="project" value="TreeGrafter"/>
</dbReference>
<feature type="signal peptide" evidence="3">
    <location>
        <begin position="1"/>
        <end position="26"/>
    </location>
</feature>
<keyword evidence="6" id="KW-1185">Reference proteome</keyword>
<dbReference type="OrthoDB" id="257716at2"/>
<dbReference type="CDD" id="cd06312">
    <property type="entry name" value="PBP1_ABC_sugar_binding-like"/>
    <property type="match status" value="1"/>
</dbReference>
<keyword evidence="3" id="KW-0732">Signal</keyword>
<evidence type="ECO:0000313" key="6">
    <source>
        <dbReference type="Proteomes" id="UP000248925"/>
    </source>
</evidence>
<protein>
    <submittedName>
        <fullName evidence="5">Sugar ABC transporter substrate-binding protein</fullName>
    </submittedName>
</protein>
<dbReference type="SUPFAM" id="SSF53822">
    <property type="entry name" value="Periplasmic binding protein-like I"/>
    <property type="match status" value="1"/>
</dbReference>
<evidence type="ECO:0000256" key="3">
    <source>
        <dbReference type="SAM" id="SignalP"/>
    </source>
</evidence>
<comment type="similarity">
    <text evidence="2">Belongs to the bacterial solute-binding protein 2 family.</text>
</comment>
<reference evidence="5 6" key="1">
    <citation type="journal article" date="2018" name="Sci. Rep.">
        <title>Rhizobium tumorigenes sp. nov., a novel plant tumorigenic bacterium isolated from cane gall tumors on thornless blackberry.</title>
        <authorList>
            <person name="Kuzmanovi N."/>
            <person name="Smalla K."/>
            <person name="Gronow S."/>
            <person name="PuBawska J."/>
        </authorList>
    </citation>
    <scope>NUCLEOTIDE SEQUENCE [LARGE SCALE GENOMIC DNA]</scope>
    <source>
        <strain evidence="5 6">CCBAU 85046</strain>
    </source>
</reference>
<evidence type="ECO:0000259" key="4">
    <source>
        <dbReference type="Pfam" id="PF13407"/>
    </source>
</evidence>
<dbReference type="InterPro" id="IPR028082">
    <property type="entry name" value="Peripla_BP_I"/>
</dbReference>
<accession>A0A2W4CB51</accession>
<organism evidence="5 6">
    <name type="scientific">Rhizobium tubonense</name>
    <dbReference type="NCBI Taxonomy" id="484088"/>
    <lineage>
        <taxon>Bacteria</taxon>
        <taxon>Pseudomonadati</taxon>
        <taxon>Pseudomonadota</taxon>
        <taxon>Alphaproteobacteria</taxon>
        <taxon>Hyphomicrobiales</taxon>
        <taxon>Rhizobiaceae</taxon>
        <taxon>Rhizobium/Agrobacterium group</taxon>
        <taxon>Rhizobium</taxon>
    </lineage>
</organism>
<dbReference type="InterPro" id="IPR050555">
    <property type="entry name" value="Bact_Solute-Bind_Prot2"/>
</dbReference>
<sequence length="328" mass="33715">MNNLKRLLTVAVAATLMATSATVVMAETKGAKIFVIGGKADDPFWSKVKKGADDAGKLVSEQGGSVTWLGPQNYDNLGPDAADLIRTALSQKPDAVVGPDWVPEAMDEAFKAVVDAKVPLIIYNAGGMDAAKKLGAMNYIGSDEYIAGVAGGEYFAKSSSKNVLCINTLPGAANTESRCKGVADGLTKGGGKSTQLPLPSTSFGNPTAVAQAIKAALLKDTTVDGLVTISAGDANSAANAITQAGAADKVKLGTFDMDESTLQRIKDGTQLFAIDQQPYLQGYLAVSLLNTYVNFGLDLPTKPVLTGPGIVDASNVEATLNGVAAGAR</sequence>
<gene>
    <name evidence="5" type="ORF">CPY51_22500</name>
</gene>
<dbReference type="EMBL" id="PCDP01000048">
    <property type="protein sequence ID" value="PZM10547.1"/>
    <property type="molecule type" value="Genomic_DNA"/>
</dbReference>
<dbReference type="Proteomes" id="UP000248925">
    <property type="component" value="Unassembled WGS sequence"/>
</dbReference>
<feature type="domain" description="Periplasmic binding protein" evidence="4">
    <location>
        <begin position="34"/>
        <end position="294"/>
    </location>
</feature>
<dbReference type="AlphaFoldDB" id="A0A2W4CB51"/>
<dbReference type="GO" id="GO:0030288">
    <property type="term" value="C:outer membrane-bounded periplasmic space"/>
    <property type="evidence" value="ECO:0007669"/>
    <property type="project" value="TreeGrafter"/>
</dbReference>
<proteinExistence type="inferred from homology"/>
<dbReference type="RefSeq" id="WP_111162484.1">
    <property type="nucleotide sequence ID" value="NZ_PCDP01000048.1"/>
</dbReference>
<comment type="subcellular location">
    <subcellularLocation>
        <location evidence="1">Periplasm</location>
    </subcellularLocation>
</comment>
<dbReference type="Gene3D" id="3.40.50.2300">
    <property type="match status" value="2"/>
</dbReference>
<evidence type="ECO:0000256" key="2">
    <source>
        <dbReference type="ARBA" id="ARBA00007639"/>
    </source>
</evidence>
<dbReference type="PANTHER" id="PTHR30036:SF7">
    <property type="entry name" value="ABC TRANSPORTER PERIPLASMIC-BINDING PROTEIN YPHF"/>
    <property type="match status" value="1"/>
</dbReference>
<name>A0A2W4CB51_9HYPH</name>
<feature type="chain" id="PRO_5015883394" evidence="3">
    <location>
        <begin position="27"/>
        <end position="328"/>
    </location>
</feature>
<evidence type="ECO:0000313" key="5">
    <source>
        <dbReference type="EMBL" id="PZM10547.1"/>
    </source>
</evidence>
<dbReference type="InterPro" id="IPR025997">
    <property type="entry name" value="SBP_2_dom"/>
</dbReference>